<feature type="domain" description="U-box" evidence="7">
    <location>
        <begin position="420"/>
        <end position="494"/>
    </location>
</feature>
<organism evidence="8">
    <name type="scientific">Oryza sativa subsp. japonica</name>
    <name type="common">Rice</name>
    <dbReference type="NCBI Taxonomy" id="39947"/>
    <lineage>
        <taxon>Eukaryota</taxon>
        <taxon>Viridiplantae</taxon>
        <taxon>Streptophyta</taxon>
        <taxon>Embryophyta</taxon>
        <taxon>Tracheophyta</taxon>
        <taxon>Spermatophyta</taxon>
        <taxon>Magnoliopsida</taxon>
        <taxon>Liliopsida</taxon>
        <taxon>Poales</taxon>
        <taxon>Poaceae</taxon>
        <taxon>BOP clade</taxon>
        <taxon>Oryzoideae</taxon>
        <taxon>Oryzeae</taxon>
        <taxon>Oryzinae</taxon>
        <taxon>Oryza</taxon>
        <taxon>Oryza sativa</taxon>
    </lineage>
</organism>
<dbReference type="InterPro" id="IPR011989">
    <property type="entry name" value="ARM-like"/>
</dbReference>
<dbReference type="Gene3D" id="1.25.10.10">
    <property type="entry name" value="Leucine-rich Repeat Variant"/>
    <property type="match status" value="1"/>
</dbReference>
<evidence type="ECO:0000259" key="7">
    <source>
        <dbReference type="PROSITE" id="PS51698"/>
    </source>
</evidence>
<dbReference type="GO" id="GO:0016567">
    <property type="term" value="P:protein ubiquitination"/>
    <property type="evidence" value="ECO:0007669"/>
    <property type="project" value="UniProtKB-UniPathway"/>
</dbReference>
<feature type="region of interest" description="Disordered" evidence="6">
    <location>
        <begin position="144"/>
        <end position="256"/>
    </location>
</feature>
<dbReference type="Pfam" id="PF04564">
    <property type="entry name" value="U-box"/>
    <property type="match status" value="1"/>
</dbReference>
<feature type="compositionally biased region" description="Low complexity" evidence="6">
    <location>
        <begin position="205"/>
        <end position="218"/>
    </location>
</feature>
<evidence type="ECO:0000256" key="1">
    <source>
        <dbReference type="ARBA" id="ARBA00000900"/>
    </source>
</evidence>
<evidence type="ECO:0000256" key="2">
    <source>
        <dbReference type="ARBA" id="ARBA00004906"/>
    </source>
</evidence>
<keyword evidence="5" id="KW-0833">Ubl conjugation pathway</keyword>
<dbReference type="PROSITE" id="PS51698">
    <property type="entry name" value="U_BOX"/>
    <property type="match status" value="1"/>
</dbReference>
<dbReference type="PANTHER" id="PTHR23315">
    <property type="entry name" value="U BOX DOMAIN-CONTAINING"/>
    <property type="match status" value="1"/>
</dbReference>
<dbReference type="InterPro" id="IPR013083">
    <property type="entry name" value="Znf_RING/FYVE/PHD"/>
</dbReference>
<proteinExistence type="predicted"/>
<dbReference type="GO" id="GO:0061630">
    <property type="term" value="F:ubiquitin protein ligase activity"/>
    <property type="evidence" value="ECO:0007669"/>
    <property type="project" value="UniProtKB-EC"/>
</dbReference>
<evidence type="ECO:0000256" key="6">
    <source>
        <dbReference type="SAM" id="MobiDB-lite"/>
    </source>
</evidence>
<feature type="compositionally biased region" description="Low complexity" evidence="6">
    <location>
        <begin position="169"/>
        <end position="189"/>
    </location>
</feature>
<feature type="compositionally biased region" description="Low complexity" evidence="6">
    <location>
        <begin position="242"/>
        <end position="254"/>
    </location>
</feature>
<dbReference type="Proteomes" id="UP000007752">
    <property type="component" value="Chromosome 4"/>
</dbReference>
<keyword evidence="4" id="KW-0808">Transferase</keyword>
<dbReference type="FunFam" id="1.25.10.10:FF:000893">
    <property type="entry name" value="RING-type E3 ubiquitin transferase"/>
    <property type="match status" value="1"/>
</dbReference>
<dbReference type="Gene3D" id="3.30.40.10">
    <property type="entry name" value="Zinc/RING finger domain, C3HC4 (zinc finger)"/>
    <property type="match status" value="1"/>
</dbReference>
<dbReference type="InterPro" id="IPR016024">
    <property type="entry name" value="ARM-type_fold"/>
</dbReference>
<evidence type="ECO:0000256" key="4">
    <source>
        <dbReference type="ARBA" id="ARBA00022679"/>
    </source>
</evidence>
<dbReference type="PANTHER" id="PTHR23315:SF82">
    <property type="entry name" value="RING-TYPE E3 UBIQUITIN TRANSFERASE"/>
    <property type="match status" value="1"/>
</dbReference>
<evidence type="ECO:0000313" key="8">
    <source>
        <dbReference type="EMBL" id="EEE60850.1"/>
    </source>
</evidence>
<evidence type="ECO:0000256" key="3">
    <source>
        <dbReference type="ARBA" id="ARBA00012483"/>
    </source>
</evidence>
<dbReference type="EC" id="2.3.2.27" evidence="3"/>
<name>B9FER7_ORYSJ</name>
<reference evidence="8" key="1">
    <citation type="journal article" date="2005" name="PLoS Biol.">
        <title>The genomes of Oryza sativa: a history of duplications.</title>
        <authorList>
            <person name="Yu J."/>
            <person name="Wang J."/>
            <person name="Lin W."/>
            <person name="Li S."/>
            <person name="Li H."/>
            <person name="Zhou J."/>
            <person name="Ni P."/>
            <person name="Dong W."/>
            <person name="Hu S."/>
            <person name="Zeng C."/>
            <person name="Zhang J."/>
            <person name="Zhang Y."/>
            <person name="Li R."/>
            <person name="Xu Z."/>
            <person name="Li S."/>
            <person name="Li X."/>
            <person name="Zheng H."/>
            <person name="Cong L."/>
            <person name="Lin L."/>
            <person name="Yin J."/>
            <person name="Geng J."/>
            <person name="Li G."/>
            <person name="Shi J."/>
            <person name="Liu J."/>
            <person name="Lv H."/>
            <person name="Li J."/>
            <person name="Wang J."/>
            <person name="Deng Y."/>
            <person name="Ran L."/>
            <person name="Shi X."/>
            <person name="Wang X."/>
            <person name="Wu Q."/>
            <person name="Li C."/>
            <person name="Ren X."/>
            <person name="Wang J."/>
            <person name="Wang X."/>
            <person name="Li D."/>
            <person name="Liu D."/>
            <person name="Zhang X."/>
            <person name="Ji Z."/>
            <person name="Zhao W."/>
            <person name="Sun Y."/>
            <person name="Zhang Z."/>
            <person name="Bao J."/>
            <person name="Han Y."/>
            <person name="Dong L."/>
            <person name="Ji J."/>
            <person name="Chen P."/>
            <person name="Wu S."/>
            <person name="Liu J."/>
            <person name="Xiao Y."/>
            <person name="Bu D."/>
            <person name="Tan J."/>
            <person name="Yang L."/>
            <person name="Ye C."/>
            <person name="Zhang J."/>
            <person name="Xu J."/>
            <person name="Zhou Y."/>
            <person name="Yu Y."/>
            <person name="Zhang B."/>
            <person name="Zhuang S."/>
            <person name="Wei H."/>
            <person name="Liu B."/>
            <person name="Lei M."/>
            <person name="Yu H."/>
            <person name="Li Y."/>
            <person name="Xu H."/>
            <person name="Wei S."/>
            <person name="He X."/>
            <person name="Fang L."/>
            <person name="Zhang Z."/>
            <person name="Zhang Y."/>
            <person name="Huang X."/>
            <person name="Su Z."/>
            <person name="Tong W."/>
            <person name="Li J."/>
            <person name="Tong Z."/>
            <person name="Li S."/>
            <person name="Ye J."/>
            <person name="Wang L."/>
            <person name="Fang L."/>
            <person name="Lei T."/>
            <person name="Chen C."/>
            <person name="Chen H."/>
            <person name="Xu Z."/>
            <person name="Li H."/>
            <person name="Huang H."/>
            <person name="Zhang F."/>
            <person name="Xu H."/>
            <person name="Li N."/>
            <person name="Zhao C."/>
            <person name="Li S."/>
            <person name="Dong L."/>
            <person name="Huang Y."/>
            <person name="Li L."/>
            <person name="Xi Y."/>
            <person name="Qi Q."/>
            <person name="Li W."/>
            <person name="Zhang B."/>
            <person name="Hu W."/>
            <person name="Zhang Y."/>
            <person name="Tian X."/>
            <person name="Jiao Y."/>
            <person name="Liang X."/>
            <person name="Jin J."/>
            <person name="Gao L."/>
            <person name="Zheng W."/>
            <person name="Hao B."/>
            <person name="Liu S."/>
            <person name="Wang W."/>
            <person name="Yuan L."/>
            <person name="Cao M."/>
            <person name="McDermott J."/>
            <person name="Samudrala R."/>
            <person name="Wang J."/>
            <person name="Wong G.K."/>
            <person name="Yang H."/>
        </authorList>
    </citation>
    <scope>NUCLEOTIDE SEQUENCE [LARGE SCALE GENOMIC DNA]</scope>
</reference>
<reference evidence="8" key="2">
    <citation type="submission" date="2008-12" db="EMBL/GenBank/DDBJ databases">
        <title>Improved gene annotation of the rice (Oryza sativa) genomes.</title>
        <authorList>
            <person name="Wang J."/>
            <person name="Li R."/>
            <person name="Fan W."/>
            <person name="Huang Q."/>
            <person name="Zhang J."/>
            <person name="Zhou Y."/>
            <person name="Hu Y."/>
            <person name="Zi S."/>
            <person name="Li J."/>
            <person name="Ni P."/>
            <person name="Zheng H."/>
            <person name="Zhang Y."/>
            <person name="Zhao M."/>
            <person name="Hao Q."/>
            <person name="McDermott J."/>
            <person name="Samudrala R."/>
            <person name="Kristiansen K."/>
            <person name="Wong G.K.-S."/>
        </authorList>
    </citation>
    <scope>NUCLEOTIDE SEQUENCE</scope>
</reference>
<dbReference type="SUPFAM" id="SSF57850">
    <property type="entry name" value="RING/U-box"/>
    <property type="match status" value="1"/>
</dbReference>
<sequence length="855" mass="92693">MKVYNGWWAVEKRQSGSIYSGTYLGGKVAAASSRVKPVSVKDLALPSRTHRLLLVRSMADLAGCLHTSPYPALISPRPTSTSSRLGSTSPVASSSHLLARRLDLIGHVVLQRPRAPLRPHRACRPPTSFASHLPCAGEVGLGKAGEEEARDGPVGSLHECDKERRSSLRRPSSPSSPSSVRTRGRSPMSPSMPQPLPLPSPPSSPRSGATTTTTTSVRARPRPPTAPPDAPWLALSGGGAGSSDVAGSSSGSGSNVDETLAAMRDAAWARFYAVMGKGKGKAGERGSFSFPDLGAPHDVVDAAAVVDHFATVEAERRAGARAQFLDATMEATASARLGRVKRELLVDRRVLDLAGLERWLRRGEAVAELAWFAELCAGEGGEPVPPLELFESAFRALQAARSDELHRGAGFRKRWVGPAAVPEFFLCPISNKVMVNPVVISSGKTVEVLALEKWWSENRRLCPVTDEILDNSIFIPNILIMLCTALWRTRNGITDVTTIAEPPKISSEEEALFREINLLALSPSLSDKTFDAILRLHELISNAQSSLLHLLGQSPGMIAKLACLLPETCLDPDPGLDDIILKIIAKTASYNPNKVILGDDQYAIPVLIARALLGPVDTRVKSAQILGLLADNYYNKIKIGELGGFAALMELLLLVGDREVKRTVAMAIASLCEAQENWSRFVREGVADAAISLLRDDNLVDEARSIFLKATGFELAMTQVLDKLMSFGDDANCLKMVESIWNTFIRTKLRRRRPNLKLDQFKPWLKAEAFLGKYLRARSCRPLMTSFTRCSPPSTAAAVAAWRNTILPYVGGSPAGVLSIITFSKQSPHLLQMMFAGKWEEFENHDYGNNTRGGA</sequence>
<dbReference type="InterPro" id="IPR003613">
    <property type="entry name" value="Ubox_domain"/>
</dbReference>
<dbReference type="SMART" id="SM00504">
    <property type="entry name" value="Ubox"/>
    <property type="match status" value="1"/>
</dbReference>
<evidence type="ECO:0000256" key="5">
    <source>
        <dbReference type="ARBA" id="ARBA00022786"/>
    </source>
</evidence>
<dbReference type="FunFam" id="3.30.40.10:FF:000675">
    <property type="entry name" value="RING-type E3 ubiquitin transferase"/>
    <property type="match status" value="1"/>
</dbReference>
<comment type="catalytic activity">
    <reaction evidence="1">
        <text>S-ubiquitinyl-[E2 ubiquitin-conjugating enzyme]-L-cysteine + [acceptor protein]-L-lysine = [E2 ubiquitin-conjugating enzyme]-L-cysteine + N(6)-ubiquitinyl-[acceptor protein]-L-lysine.</text>
        <dbReference type="EC" id="2.3.2.27"/>
    </reaction>
</comment>
<accession>B9FER7</accession>
<comment type="pathway">
    <text evidence="2">Protein modification; protein ubiquitination.</text>
</comment>
<feature type="compositionally biased region" description="Pro residues" evidence="6">
    <location>
        <begin position="190"/>
        <end position="204"/>
    </location>
</feature>
<protein>
    <recommendedName>
        <fullName evidence="3">RING-type E3 ubiquitin transferase</fullName>
        <ecNumber evidence="3">2.3.2.27</ecNumber>
    </recommendedName>
</protein>
<dbReference type="AlphaFoldDB" id="B9FER7"/>
<gene>
    <name evidence="8" type="ORF">OsJ_14479</name>
</gene>
<dbReference type="UniPathway" id="UPA00143"/>
<dbReference type="EMBL" id="CM000141">
    <property type="protein sequence ID" value="EEE60850.1"/>
    <property type="molecule type" value="Genomic_DNA"/>
</dbReference>
<dbReference type="SUPFAM" id="SSF48371">
    <property type="entry name" value="ARM repeat"/>
    <property type="match status" value="1"/>
</dbReference>